<keyword evidence="5" id="KW-0676">Redox-active center</keyword>
<dbReference type="RefSeq" id="WP_208845771.1">
    <property type="nucleotide sequence ID" value="NZ_JAGGDJ010000001.1"/>
</dbReference>
<sequence length="106" mass="11450">MSLITQAESMNRLRELTREGIVLVDYGAPWCPPCRTLEPILEELGQELADSARVVYVDCDALPDAAAAAGVMGTPTVVVYKDGQPMEKLVGLRSKAAYRLAAEKQG</sequence>
<dbReference type="PRINTS" id="PR00421">
    <property type="entry name" value="THIOREDOXIN"/>
</dbReference>
<keyword evidence="3" id="KW-0249">Electron transport</keyword>
<feature type="domain" description="Thioredoxin" evidence="7">
    <location>
        <begin position="1"/>
        <end position="106"/>
    </location>
</feature>
<dbReference type="CDD" id="cd02947">
    <property type="entry name" value="TRX_family"/>
    <property type="match status" value="1"/>
</dbReference>
<dbReference type="InterPro" id="IPR005746">
    <property type="entry name" value="Thioredoxin"/>
</dbReference>
<evidence type="ECO:0000256" key="3">
    <source>
        <dbReference type="ARBA" id="ARBA00022982"/>
    </source>
</evidence>
<keyword evidence="4" id="KW-1015">Disulfide bond</keyword>
<accession>A0ABS3W3D6</accession>
<dbReference type="InterPro" id="IPR036249">
    <property type="entry name" value="Thioredoxin-like_sf"/>
</dbReference>
<evidence type="ECO:0000259" key="7">
    <source>
        <dbReference type="PROSITE" id="PS51352"/>
    </source>
</evidence>
<evidence type="ECO:0000256" key="2">
    <source>
        <dbReference type="ARBA" id="ARBA00022448"/>
    </source>
</evidence>
<evidence type="ECO:0000313" key="8">
    <source>
        <dbReference type="EMBL" id="MBO7742803.1"/>
    </source>
</evidence>
<organism evidence="8 9">
    <name type="scientific">Paenibacillus artemisiicola</name>
    <dbReference type="NCBI Taxonomy" id="1172618"/>
    <lineage>
        <taxon>Bacteria</taxon>
        <taxon>Bacillati</taxon>
        <taxon>Bacillota</taxon>
        <taxon>Bacilli</taxon>
        <taxon>Bacillales</taxon>
        <taxon>Paenibacillaceae</taxon>
        <taxon>Paenibacillus</taxon>
    </lineage>
</organism>
<gene>
    <name evidence="8" type="ORF">I8J29_01255</name>
</gene>
<comment type="caution">
    <text evidence="8">The sequence shown here is derived from an EMBL/GenBank/DDBJ whole genome shotgun (WGS) entry which is preliminary data.</text>
</comment>
<dbReference type="PANTHER" id="PTHR45663:SF11">
    <property type="entry name" value="GEO12009P1"/>
    <property type="match status" value="1"/>
</dbReference>
<dbReference type="SUPFAM" id="SSF52833">
    <property type="entry name" value="Thioredoxin-like"/>
    <property type="match status" value="1"/>
</dbReference>
<evidence type="ECO:0000313" key="9">
    <source>
        <dbReference type="Proteomes" id="UP000670947"/>
    </source>
</evidence>
<dbReference type="PROSITE" id="PS51352">
    <property type="entry name" value="THIOREDOXIN_2"/>
    <property type="match status" value="1"/>
</dbReference>
<reference evidence="8 9" key="1">
    <citation type="submission" date="2021-03" db="EMBL/GenBank/DDBJ databases">
        <title>Paenibacillus artemisicola MWE-103 whole genome sequence.</title>
        <authorList>
            <person name="Ham Y.J."/>
        </authorList>
    </citation>
    <scope>NUCLEOTIDE SEQUENCE [LARGE SCALE GENOMIC DNA]</scope>
    <source>
        <strain evidence="8 9">MWE-103</strain>
    </source>
</reference>
<dbReference type="PANTHER" id="PTHR45663">
    <property type="entry name" value="GEO12009P1"/>
    <property type="match status" value="1"/>
</dbReference>
<evidence type="ECO:0000256" key="5">
    <source>
        <dbReference type="ARBA" id="ARBA00023284"/>
    </source>
</evidence>
<keyword evidence="9" id="KW-1185">Reference proteome</keyword>
<name>A0ABS3W3D6_9BACL</name>
<comment type="similarity">
    <text evidence="1 6">Belongs to the thioredoxin family.</text>
</comment>
<dbReference type="PIRSF" id="PIRSF000077">
    <property type="entry name" value="Thioredoxin"/>
    <property type="match status" value="1"/>
</dbReference>
<dbReference type="Proteomes" id="UP000670947">
    <property type="component" value="Unassembled WGS sequence"/>
</dbReference>
<dbReference type="EMBL" id="JAGGDJ010000001">
    <property type="protein sequence ID" value="MBO7742803.1"/>
    <property type="molecule type" value="Genomic_DNA"/>
</dbReference>
<protein>
    <recommendedName>
        <fullName evidence="6">Thioredoxin</fullName>
    </recommendedName>
</protein>
<proteinExistence type="inferred from homology"/>
<keyword evidence="2" id="KW-0813">Transport</keyword>
<evidence type="ECO:0000256" key="4">
    <source>
        <dbReference type="ARBA" id="ARBA00023157"/>
    </source>
</evidence>
<dbReference type="Pfam" id="PF00085">
    <property type="entry name" value="Thioredoxin"/>
    <property type="match status" value="1"/>
</dbReference>
<evidence type="ECO:0000256" key="1">
    <source>
        <dbReference type="ARBA" id="ARBA00008987"/>
    </source>
</evidence>
<dbReference type="Gene3D" id="3.40.30.10">
    <property type="entry name" value="Glutaredoxin"/>
    <property type="match status" value="1"/>
</dbReference>
<dbReference type="InterPro" id="IPR013766">
    <property type="entry name" value="Thioredoxin_domain"/>
</dbReference>
<evidence type="ECO:0000256" key="6">
    <source>
        <dbReference type="PIRNR" id="PIRNR000077"/>
    </source>
</evidence>